<dbReference type="AlphaFoldDB" id="A0A0G1UVB0"/>
<feature type="domain" description="Phosphoribulokinase/uridine kinase" evidence="1">
    <location>
        <begin position="3"/>
        <end position="172"/>
    </location>
</feature>
<dbReference type="SUPFAM" id="SSF52540">
    <property type="entry name" value="P-loop containing nucleoside triphosphate hydrolases"/>
    <property type="match status" value="1"/>
</dbReference>
<dbReference type="PRINTS" id="PR00988">
    <property type="entry name" value="URIDINKINASE"/>
</dbReference>
<dbReference type="GO" id="GO:0005524">
    <property type="term" value="F:ATP binding"/>
    <property type="evidence" value="ECO:0007669"/>
    <property type="project" value="InterPro"/>
</dbReference>
<name>A0A0G1UVB0_9BACT</name>
<dbReference type="GO" id="GO:0016301">
    <property type="term" value="F:kinase activity"/>
    <property type="evidence" value="ECO:0007669"/>
    <property type="project" value="UniProtKB-KW"/>
</dbReference>
<dbReference type="Pfam" id="PF00485">
    <property type="entry name" value="PRK"/>
    <property type="match status" value="1"/>
</dbReference>
<dbReference type="InterPro" id="IPR027417">
    <property type="entry name" value="P-loop_NTPase"/>
</dbReference>
<keyword evidence="2" id="KW-0418">Kinase</keyword>
<evidence type="ECO:0000313" key="2">
    <source>
        <dbReference type="EMBL" id="KKU61625.1"/>
    </source>
</evidence>
<dbReference type="InterPro" id="IPR006083">
    <property type="entry name" value="PRK/URK"/>
</dbReference>
<dbReference type="Gene3D" id="3.40.50.300">
    <property type="entry name" value="P-loop containing nucleotide triphosphate hydrolases"/>
    <property type="match status" value="1"/>
</dbReference>
<dbReference type="PANTHER" id="PTHR10285">
    <property type="entry name" value="URIDINE KINASE"/>
    <property type="match status" value="1"/>
</dbReference>
<sequence>MVIFGPSGSGKDTVIEVIQQELAESVVHLPSDLYYGPTGKLFGDSQPGIYSNNYDHPNSVDWDLQRLHLSLLRQGHTVTLPEYDFSIHSRVDRGRPELAPKSIIVVSGIMAAHALKDEADLLIGVDAPWEICVARRINRDVQERGRTKKDSQDQIASTTKPGYLQFVKPYLDALRQGTLADKAILFDNSLQVEAPQDFPARKNKHVYLEAIKKLV</sequence>
<dbReference type="EMBL" id="LCNT01000002">
    <property type="protein sequence ID" value="KKU61625.1"/>
    <property type="molecule type" value="Genomic_DNA"/>
</dbReference>
<gene>
    <name evidence="2" type="ORF">UX85_C0002G0005</name>
</gene>
<dbReference type="Proteomes" id="UP000033860">
    <property type="component" value="Unassembled WGS sequence"/>
</dbReference>
<accession>A0A0G1UVB0</accession>
<organism evidence="2 3">
    <name type="scientific">Candidatus Beckwithbacteria bacterium GW2011_GWB1_47_15</name>
    <dbReference type="NCBI Taxonomy" id="1618371"/>
    <lineage>
        <taxon>Bacteria</taxon>
        <taxon>Candidatus Beckwithiibacteriota</taxon>
    </lineage>
</organism>
<evidence type="ECO:0000259" key="1">
    <source>
        <dbReference type="Pfam" id="PF00485"/>
    </source>
</evidence>
<protein>
    <submittedName>
        <fullName evidence="2">Uridine kinase</fullName>
    </submittedName>
</protein>
<comment type="caution">
    <text evidence="2">The sequence shown here is derived from an EMBL/GenBank/DDBJ whole genome shotgun (WGS) entry which is preliminary data.</text>
</comment>
<keyword evidence="2" id="KW-0808">Transferase</keyword>
<evidence type="ECO:0000313" key="3">
    <source>
        <dbReference type="Proteomes" id="UP000033860"/>
    </source>
</evidence>
<proteinExistence type="predicted"/>
<reference evidence="2 3" key="1">
    <citation type="journal article" date="2015" name="Nature">
        <title>rRNA introns, odd ribosomes, and small enigmatic genomes across a large radiation of phyla.</title>
        <authorList>
            <person name="Brown C.T."/>
            <person name="Hug L.A."/>
            <person name="Thomas B.C."/>
            <person name="Sharon I."/>
            <person name="Castelle C.J."/>
            <person name="Singh A."/>
            <person name="Wilkins M.J."/>
            <person name="Williams K.H."/>
            <person name="Banfield J.F."/>
        </authorList>
    </citation>
    <scope>NUCLEOTIDE SEQUENCE [LARGE SCALE GENOMIC DNA]</scope>
</reference>